<organism evidence="2 3">
    <name type="scientific">Henosepilachna vigintioctopunctata</name>
    <dbReference type="NCBI Taxonomy" id="420089"/>
    <lineage>
        <taxon>Eukaryota</taxon>
        <taxon>Metazoa</taxon>
        <taxon>Ecdysozoa</taxon>
        <taxon>Arthropoda</taxon>
        <taxon>Hexapoda</taxon>
        <taxon>Insecta</taxon>
        <taxon>Pterygota</taxon>
        <taxon>Neoptera</taxon>
        <taxon>Endopterygota</taxon>
        <taxon>Coleoptera</taxon>
        <taxon>Polyphaga</taxon>
        <taxon>Cucujiformia</taxon>
        <taxon>Coccinelloidea</taxon>
        <taxon>Coccinellidae</taxon>
        <taxon>Epilachninae</taxon>
        <taxon>Epilachnini</taxon>
        <taxon>Henosepilachna</taxon>
    </lineage>
</organism>
<keyword evidence="3" id="KW-1185">Reference proteome</keyword>
<feature type="region of interest" description="Disordered" evidence="1">
    <location>
        <begin position="249"/>
        <end position="476"/>
    </location>
</feature>
<evidence type="ECO:0000313" key="3">
    <source>
        <dbReference type="Proteomes" id="UP001431783"/>
    </source>
</evidence>
<dbReference type="EMBL" id="JARQZJ010000031">
    <property type="protein sequence ID" value="KAK9873860.1"/>
    <property type="molecule type" value="Genomic_DNA"/>
</dbReference>
<feature type="compositionally biased region" description="Polar residues" evidence="1">
    <location>
        <begin position="326"/>
        <end position="380"/>
    </location>
</feature>
<name>A0AAW1U152_9CUCU</name>
<dbReference type="Proteomes" id="UP001431783">
    <property type="component" value="Unassembled WGS sequence"/>
</dbReference>
<dbReference type="PANTHER" id="PTHR40240:SF1">
    <property type="entry name" value="PLEXUS, ISOFORM A"/>
    <property type="match status" value="1"/>
</dbReference>
<evidence type="ECO:0000256" key="1">
    <source>
        <dbReference type="SAM" id="MobiDB-lite"/>
    </source>
</evidence>
<comment type="caution">
    <text evidence="2">The sequence shown here is derived from an EMBL/GenBank/DDBJ whole genome shotgun (WGS) entry which is preliminary data.</text>
</comment>
<feature type="compositionally biased region" description="Low complexity" evidence="1">
    <location>
        <begin position="408"/>
        <end position="418"/>
    </location>
</feature>
<feature type="region of interest" description="Disordered" evidence="1">
    <location>
        <begin position="24"/>
        <end position="101"/>
    </location>
</feature>
<feature type="compositionally biased region" description="Polar residues" evidence="1">
    <location>
        <begin position="425"/>
        <end position="442"/>
    </location>
</feature>
<proteinExistence type="predicted"/>
<gene>
    <name evidence="2" type="ORF">WA026_002217</name>
</gene>
<evidence type="ECO:0000313" key="2">
    <source>
        <dbReference type="EMBL" id="KAK9873860.1"/>
    </source>
</evidence>
<feature type="compositionally biased region" description="Polar residues" evidence="1">
    <location>
        <begin position="35"/>
        <end position="47"/>
    </location>
</feature>
<accession>A0AAW1U152</accession>
<dbReference type="AlphaFoldDB" id="A0AAW1U152"/>
<feature type="compositionally biased region" description="Low complexity" evidence="1">
    <location>
        <begin position="24"/>
        <end position="34"/>
    </location>
</feature>
<feature type="compositionally biased region" description="Polar residues" evidence="1">
    <location>
        <begin position="71"/>
        <end position="91"/>
    </location>
</feature>
<dbReference type="PANTHER" id="PTHR40240">
    <property type="entry name" value="PLEXUS, ISOFORM A"/>
    <property type="match status" value="1"/>
</dbReference>
<protein>
    <submittedName>
        <fullName evidence="2">Uncharacterized protein</fullName>
    </submittedName>
</protein>
<reference evidence="2 3" key="1">
    <citation type="submission" date="2023-03" db="EMBL/GenBank/DDBJ databases">
        <title>Genome insight into feeding habits of ladybird beetles.</title>
        <authorList>
            <person name="Li H.-S."/>
            <person name="Huang Y.-H."/>
            <person name="Pang H."/>
        </authorList>
    </citation>
    <scope>NUCLEOTIDE SEQUENCE [LARGE SCALE GENOMIC DNA]</scope>
    <source>
        <strain evidence="2">SYSU_2023b</strain>
        <tissue evidence="2">Whole body</tissue>
    </source>
</reference>
<sequence length="476" mass="51569">MDFKYNYPSNLGYPHPYFYPSSNSVISSSPKLSSTNGSTKPRVTSGHTVPGPGPGNSNQNSLSFAAALRTLAQQSVPPTSSEHSQTGQGASESVRRDSAVNVTEKTKVTPEVSIYGISPAIRTADSRIPLSSSVDRYPAPNISDLGRSGFQPYRPEERVPVVPPVGLDVGVYPPYGYPSLPILDEQLYYDRSRLLRPPWPPFSHPMVNPYMMPGTGAIPFYMPDSLKLEEEHRRLVALKKDEQMERELLQHQREREQREKERALREREKAQSRVSPHLPPPSHLTAQPTMMVPMMHPGSMLPPTPLGLSSSRNPIPMNTPFLPPVSLSQTYSVPRSSPSLQKQSPHVAHPQSSSYMTHRQSPVIQPSGPLINNSIGSSSQVPRLSPKPPTPKSSTVPLQSSVRIGGASTPNSRSNTPSSGPPASTPQRNSATPVRTSSTPNPTEEKSLQESNAAPSAQVPPGTSAGEGNRTEGTTA</sequence>
<feature type="compositionally biased region" description="Basic and acidic residues" evidence="1">
    <location>
        <begin position="249"/>
        <end position="271"/>
    </location>
</feature>